<evidence type="ECO:0000313" key="4">
    <source>
        <dbReference type="Proteomes" id="UP000256971"/>
    </source>
</evidence>
<feature type="signal peptide" evidence="2">
    <location>
        <begin position="1"/>
        <end position="24"/>
    </location>
</feature>
<evidence type="ECO:0000256" key="2">
    <source>
        <dbReference type="SAM" id="SignalP"/>
    </source>
</evidence>
<feature type="chain" id="PRO_5046848580" evidence="2">
    <location>
        <begin position="25"/>
        <end position="202"/>
    </location>
</feature>
<name>A0ABM6XZ06_9PROT</name>
<gene>
    <name evidence="3" type="ORF">DY252_09755</name>
</gene>
<dbReference type="RefSeq" id="WP_064790085.1">
    <property type="nucleotide sequence ID" value="NZ_CP031555.1"/>
</dbReference>
<keyword evidence="2" id="KW-0732">Signal</keyword>
<sequence>MSMRKIAKCLPAIGLGLALSGCMAPVEEPVTMSNSSDTIVTPWGAPAQNTRPVSSPATMQGATSAGGNDNLVMMDDPNRKAMDEMRQKQIDEARIALGILDRMAQRCVQSGDAAACTTLQTNWSTLSQQLHKTLSMMSGDTMQMPNSVPTDDPAMPAMPAMNDSAPMTPAPVTPPATTGVPAGGDIPTMEKTIPMTEPGADG</sequence>
<keyword evidence="4" id="KW-1185">Reference proteome</keyword>
<dbReference type="PROSITE" id="PS51257">
    <property type="entry name" value="PROKAR_LIPOPROTEIN"/>
    <property type="match status" value="1"/>
</dbReference>
<accession>A0ABM6XZ06</accession>
<evidence type="ECO:0000313" key="3">
    <source>
        <dbReference type="EMBL" id="AXO14472.1"/>
    </source>
</evidence>
<evidence type="ECO:0000256" key="1">
    <source>
        <dbReference type="SAM" id="MobiDB-lite"/>
    </source>
</evidence>
<proteinExistence type="predicted"/>
<dbReference type="EMBL" id="CP031555">
    <property type="protein sequence ID" value="AXO14472.1"/>
    <property type="molecule type" value="Genomic_DNA"/>
</dbReference>
<feature type="compositionally biased region" description="Polar residues" evidence="1">
    <location>
        <begin position="47"/>
        <end position="67"/>
    </location>
</feature>
<reference evidence="3 4" key="1">
    <citation type="submission" date="2018-08" db="EMBL/GenBank/DDBJ databases">
        <title>Complete genome sequence of type strain Thalassospira indica MCCC 1A01103T, isolated from isolated from deep seawater of the Indian Ocean.</title>
        <authorList>
            <person name="Liu Y."/>
        </authorList>
    </citation>
    <scope>NUCLEOTIDE SEQUENCE [LARGE SCALE GENOMIC DNA]</scope>
    <source>
        <strain evidence="3 4">PB8BT</strain>
    </source>
</reference>
<feature type="region of interest" description="Disordered" evidence="1">
    <location>
        <begin position="42"/>
        <end position="72"/>
    </location>
</feature>
<dbReference type="Proteomes" id="UP000256971">
    <property type="component" value="Chromosome"/>
</dbReference>
<feature type="region of interest" description="Disordered" evidence="1">
    <location>
        <begin position="179"/>
        <end position="202"/>
    </location>
</feature>
<organism evidence="3 4">
    <name type="scientific">Thalassospira indica</name>
    <dbReference type="NCBI Taxonomy" id="1891279"/>
    <lineage>
        <taxon>Bacteria</taxon>
        <taxon>Pseudomonadati</taxon>
        <taxon>Pseudomonadota</taxon>
        <taxon>Alphaproteobacteria</taxon>
        <taxon>Rhodospirillales</taxon>
        <taxon>Thalassospiraceae</taxon>
        <taxon>Thalassospira</taxon>
    </lineage>
</organism>
<protein>
    <submittedName>
        <fullName evidence="3">Uncharacterized protein</fullName>
    </submittedName>
</protein>